<dbReference type="AlphaFoldDB" id="A0A166L4F3"/>
<dbReference type="Proteomes" id="UP000076532">
    <property type="component" value="Unassembled WGS sequence"/>
</dbReference>
<evidence type="ECO:0000313" key="2">
    <source>
        <dbReference type="Proteomes" id="UP000076532"/>
    </source>
</evidence>
<name>A0A166L4F3_9AGAM</name>
<evidence type="ECO:0000313" key="1">
    <source>
        <dbReference type="EMBL" id="KZP22563.1"/>
    </source>
</evidence>
<protein>
    <submittedName>
        <fullName evidence="1">Uncharacterized protein</fullName>
    </submittedName>
</protein>
<dbReference type="EMBL" id="KV417538">
    <property type="protein sequence ID" value="KZP22563.1"/>
    <property type="molecule type" value="Genomic_DNA"/>
</dbReference>
<reference evidence="1 2" key="1">
    <citation type="journal article" date="2016" name="Mol. Biol. Evol.">
        <title>Comparative Genomics of Early-Diverging Mushroom-Forming Fungi Provides Insights into the Origins of Lignocellulose Decay Capabilities.</title>
        <authorList>
            <person name="Nagy L.G."/>
            <person name="Riley R."/>
            <person name="Tritt A."/>
            <person name="Adam C."/>
            <person name="Daum C."/>
            <person name="Floudas D."/>
            <person name="Sun H."/>
            <person name="Yadav J.S."/>
            <person name="Pangilinan J."/>
            <person name="Larsson K.H."/>
            <person name="Matsuura K."/>
            <person name="Barry K."/>
            <person name="Labutti K."/>
            <person name="Kuo R."/>
            <person name="Ohm R.A."/>
            <person name="Bhattacharya S.S."/>
            <person name="Shirouzu T."/>
            <person name="Yoshinaga Y."/>
            <person name="Martin F.M."/>
            <person name="Grigoriev I.V."/>
            <person name="Hibbett D.S."/>
        </authorList>
    </citation>
    <scope>NUCLEOTIDE SEQUENCE [LARGE SCALE GENOMIC DNA]</scope>
    <source>
        <strain evidence="1 2">CBS 109695</strain>
    </source>
</reference>
<gene>
    <name evidence="1" type="ORF">FIBSPDRAFT_890203</name>
</gene>
<sequence>MPLLAGQCSLIKCVGFGVPSLIPVQRSEAVDGVRCVWHAGMFCTKLLLLSCHRSLAQYFCFIVFSLLLVQQGEVVGDDQCAVWGLACRRASTRPSSAAQTSRILSKSVEGNRERKMWILSQLIGHSALLQDELDQIMNVQ</sequence>
<organism evidence="1 2">
    <name type="scientific">Athelia psychrophila</name>
    <dbReference type="NCBI Taxonomy" id="1759441"/>
    <lineage>
        <taxon>Eukaryota</taxon>
        <taxon>Fungi</taxon>
        <taxon>Dikarya</taxon>
        <taxon>Basidiomycota</taxon>
        <taxon>Agaricomycotina</taxon>
        <taxon>Agaricomycetes</taxon>
        <taxon>Agaricomycetidae</taxon>
        <taxon>Atheliales</taxon>
        <taxon>Atheliaceae</taxon>
        <taxon>Athelia</taxon>
    </lineage>
</organism>
<accession>A0A166L4F3</accession>
<proteinExistence type="predicted"/>
<keyword evidence="2" id="KW-1185">Reference proteome</keyword>